<accession>A0A5Q3QEX0</accession>
<dbReference type="Gene3D" id="3.40.630.30">
    <property type="match status" value="1"/>
</dbReference>
<organism evidence="2 3">
    <name type="scientific">Allosaccharopolyspora coralli</name>
    <dbReference type="NCBI Taxonomy" id="2665642"/>
    <lineage>
        <taxon>Bacteria</taxon>
        <taxon>Bacillati</taxon>
        <taxon>Actinomycetota</taxon>
        <taxon>Actinomycetes</taxon>
        <taxon>Pseudonocardiales</taxon>
        <taxon>Pseudonocardiaceae</taxon>
        <taxon>Allosaccharopolyspora</taxon>
    </lineage>
</organism>
<dbReference type="AlphaFoldDB" id="A0A5Q3QEX0"/>
<protein>
    <submittedName>
        <fullName evidence="2">GNAT family N-acetyltransferase</fullName>
    </submittedName>
</protein>
<evidence type="ECO:0000259" key="1">
    <source>
        <dbReference type="PROSITE" id="PS51186"/>
    </source>
</evidence>
<sequence length="251" mass="27265">MREPPPTPPRGAVYERVGPLVRIVGQFRGFVSAPRDVGVRGVELDRLIAEQRDYFAARGEAVEWKVRAHDEPTDLPDRLRAAGFVAEDAETVLVGSAPDMVAAPPLPNGVRVRRVSSGHDLRRLAEMLSAVWGQDWSALADDLGSRIEAAPDDIAVFVAEAGGEIVSAAWLVYFGAADVAGLWGGSTRVEWRGRGIYRALVGVRAVLAVDCGIRHLQVDASEDSAPILRRLGFHEVTTTTPYIWRPGVEEP</sequence>
<dbReference type="InterPro" id="IPR016181">
    <property type="entry name" value="Acyl_CoA_acyltransferase"/>
</dbReference>
<reference evidence="3" key="1">
    <citation type="submission" date="2019-11" db="EMBL/GenBank/DDBJ databases">
        <title>The complete genome sequence of Saccharopolyspora sp. E2A.</title>
        <authorList>
            <person name="Zhang G."/>
        </authorList>
    </citation>
    <scope>NUCLEOTIDE SEQUENCE [LARGE SCALE GENOMIC DNA]</scope>
    <source>
        <strain evidence="3">E2A</strain>
    </source>
</reference>
<keyword evidence="2" id="KW-0808">Transferase</keyword>
<feature type="domain" description="N-acetyltransferase" evidence="1">
    <location>
        <begin position="110"/>
        <end position="251"/>
    </location>
</feature>
<dbReference type="KEGG" id="sace:GIY23_21985"/>
<dbReference type="EMBL" id="CP045929">
    <property type="protein sequence ID" value="QGK72490.1"/>
    <property type="molecule type" value="Genomic_DNA"/>
</dbReference>
<dbReference type="PROSITE" id="PS51186">
    <property type="entry name" value="GNAT"/>
    <property type="match status" value="1"/>
</dbReference>
<dbReference type="Proteomes" id="UP000371041">
    <property type="component" value="Chromosome"/>
</dbReference>
<dbReference type="GO" id="GO:0016747">
    <property type="term" value="F:acyltransferase activity, transferring groups other than amino-acyl groups"/>
    <property type="evidence" value="ECO:0007669"/>
    <property type="project" value="InterPro"/>
</dbReference>
<evidence type="ECO:0000313" key="2">
    <source>
        <dbReference type="EMBL" id="QGK72490.1"/>
    </source>
</evidence>
<dbReference type="SUPFAM" id="SSF55729">
    <property type="entry name" value="Acyl-CoA N-acyltransferases (Nat)"/>
    <property type="match status" value="1"/>
</dbReference>
<name>A0A5Q3QEX0_9PSEU</name>
<dbReference type="Pfam" id="PF00583">
    <property type="entry name" value="Acetyltransf_1"/>
    <property type="match status" value="1"/>
</dbReference>
<gene>
    <name evidence="2" type="ORF">GIY23_21985</name>
</gene>
<proteinExistence type="predicted"/>
<keyword evidence="3" id="KW-1185">Reference proteome</keyword>
<evidence type="ECO:0000313" key="3">
    <source>
        <dbReference type="Proteomes" id="UP000371041"/>
    </source>
</evidence>
<dbReference type="InterPro" id="IPR000182">
    <property type="entry name" value="GNAT_dom"/>
</dbReference>